<gene>
    <name evidence="2" type="ORF">KDA82_40515</name>
</gene>
<accession>A0A8T4J7B4</accession>
<comment type="caution">
    <text evidence="2">The sequence shown here is derived from an EMBL/GenBank/DDBJ whole genome shotgun (WGS) entry which is preliminary data.</text>
</comment>
<feature type="non-terminal residue" evidence="2">
    <location>
        <position position="1"/>
    </location>
</feature>
<keyword evidence="3" id="KW-1185">Reference proteome</keyword>
<dbReference type="Proteomes" id="UP000675554">
    <property type="component" value="Unassembled WGS sequence"/>
</dbReference>
<feature type="region of interest" description="Disordered" evidence="1">
    <location>
        <begin position="59"/>
        <end position="86"/>
    </location>
</feature>
<feature type="region of interest" description="Disordered" evidence="1">
    <location>
        <begin position="1"/>
        <end position="23"/>
    </location>
</feature>
<feature type="compositionally biased region" description="Basic and acidic residues" evidence="1">
    <location>
        <begin position="59"/>
        <end position="68"/>
    </location>
</feature>
<dbReference type="EMBL" id="JAGSMN010002278">
    <property type="protein sequence ID" value="MBR7679112.1"/>
    <property type="molecule type" value="Genomic_DNA"/>
</dbReference>
<evidence type="ECO:0000313" key="2">
    <source>
        <dbReference type="EMBL" id="MBR7679112.1"/>
    </source>
</evidence>
<evidence type="ECO:0000256" key="1">
    <source>
        <dbReference type="SAM" id="MobiDB-lite"/>
    </source>
</evidence>
<protein>
    <submittedName>
        <fullName evidence="2">Uncharacterized protein</fullName>
    </submittedName>
</protein>
<organism evidence="2 3">
    <name type="scientific">Streptomyces daliensis</name>
    <dbReference type="NCBI Taxonomy" id="299421"/>
    <lineage>
        <taxon>Bacteria</taxon>
        <taxon>Bacillati</taxon>
        <taxon>Actinomycetota</taxon>
        <taxon>Actinomycetes</taxon>
        <taxon>Kitasatosporales</taxon>
        <taxon>Streptomycetaceae</taxon>
        <taxon>Streptomyces</taxon>
    </lineage>
</organism>
<name>A0A8T4J7B4_9ACTN</name>
<sequence>ETACWRSLAASDAGENPEQAQESLDRIDKNLDKIGDSTGDADVNKAVDDLQTAVKDADKAVDEGRTPDVKPVGDAADELTKVCSSG</sequence>
<reference evidence="2" key="1">
    <citation type="submission" date="2021-04" db="EMBL/GenBank/DDBJ databases">
        <title>Sequencing of actinobacteria type strains.</title>
        <authorList>
            <person name="Nguyen G.-S."/>
            <person name="Wentzel A."/>
        </authorList>
    </citation>
    <scope>NUCLEOTIDE SEQUENCE</scope>
    <source>
        <strain evidence="2">DSM 42095</strain>
    </source>
</reference>
<evidence type="ECO:0000313" key="3">
    <source>
        <dbReference type="Proteomes" id="UP000675554"/>
    </source>
</evidence>
<proteinExistence type="predicted"/>
<dbReference type="AlphaFoldDB" id="A0A8T4J7B4"/>